<reference evidence="2" key="2">
    <citation type="submission" date="2015-01" db="EMBL/GenBank/DDBJ databases">
        <title>Evolutionary Origins and Diversification of the Mycorrhizal Mutualists.</title>
        <authorList>
            <consortium name="DOE Joint Genome Institute"/>
            <consortium name="Mycorrhizal Genomics Consortium"/>
            <person name="Kohler A."/>
            <person name="Kuo A."/>
            <person name="Nagy L.G."/>
            <person name="Floudas D."/>
            <person name="Copeland A."/>
            <person name="Barry K.W."/>
            <person name="Cichocki N."/>
            <person name="Veneault-Fourrey C."/>
            <person name="LaButti K."/>
            <person name="Lindquist E.A."/>
            <person name="Lipzen A."/>
            <person name="Lundell T."/>
            <person name="Morin E."/>
            <person name="Murat C."/>
            <person name="Riley R."/>
            <person name="Ohm R."/>
            <person name="Sun H."/>
            <person name="Tunlid A."/>
            <person name="Henrissat B."/>
            <person name="Grigoriev I.V."/>
            <person name="Hibbett D.S."/>
            <person name="Martin F."/>
        </authorList>
    </citation>
    <scope>NUCLEOTIDE SEQUENCE [LARGE SCALE GENOMIC DNA]</scope>
    <source>
        <strain evidence="2">Ve08.2h10</strain>
    </source>
</reference>
<evidence type="ECO:0000313" key="1">
    <source>
        <dbReference type="EMBL" id="KIK77541.1"/>
    </source>
</evidence>
<dbReference type="EMBL" id="KN826940">
    <property type="protein sequence ID" value="KIK77541.1"/>
    <property type="molecule type" value="Genomic_DNA"/>
</dbReference>
<dbReference type="Proteomes" id="UP000054538">
    <property type="component" value="Unassembled WGS sequence"/>
</dbReference>
<feature type="non-terminal residue" evidence="1">
    <location>
        <position position="1"/>
    </location>
</feature>
<evidence type="ECO:0000313" key="2">
    <source>
        <dbReference type="Proteomes" id="UP000054538"/>
    </source>
</evidence>
<accession>A0A0D0D1U8</accession>
<name>A0A0D0D1U8_9AGAM</name>
<dbReference type="HOGENOM" id="CLU_1450967_0_0_1"/>
<organism evidence="1 2">
    <name type="scientific">Paxillus rubicundulus Ve08.2h10</name>
    <dbReference type="NCBI Taxonomy" id="930991"/>
    <lineage>
        <taxon>Eukaryota</taxon>
        <taxon>Fungi</taxon>
        <taxon>Dikarya</taxon>
        <taxon>Basidiomycota</taxon>
        <taxon>Agaricomycotina</taxon>
        <taxon>Agaricomycetes</taxon>
        <taxon>Agaricomycetidae</taxon>
        <taxon>Boletales</taxon>
        <taxon>Paxilineae</taxon>
        <taxon>Paxillaceae</taxon>
        <taxon>Paxillus</taxon>
    </lineage>
</organism>
<sequence>MNSFMSANVDPESPILCQILGATMQMEWWVKENKIKDGSTACHAVVTQLAKQRSNQSNYFTAPFMLSLWTSGASCQTIEALPRCGLCISFLSLLNLINNLAKHCMECASQIAQGLHLMCYDNINISTSIFVEQRSSAPAKVQLGPLPSSTKFIAEALNKCALPQCFSELKTRLIFISILTYAPHPIS</sequence>
<keyword evidence="2" id="KW-1185">Reference proteome</keyword>
<gene>
    <name evidence="1" type="ORF">PAXRUDRAFT_777397</name>
</gene>
<dbReference type="AlphaFoldDB" id="A0A0D0D1U8"/>
<proteinExistence type="predicted"/>
<reference evidence="1 2" key="1">
    <citation type="submission" date="2014-04" db="EMBL/GenBank/DDBJ databases">
        <authorList>
            <consortium name="DOE Joint Genome Institute"/>
            <person name="Kuo A."/>
            <person name="Kohler A."/>
            <person name="Jargeat P."/>
            <person name="Nagy L.G."/>
            <person name="Floudas D."/>
            <person name="Copeland A."/>
            <person name="Barry K.W."/>
            <person name="Cichocki N."/>
            <person name="Veneault-Fourrey C."/>
            <person name="LaButti K."/>
            <person name="Lindquist E.A."/>
            <person name="Lipzen A."/>
            <person name="Lundell T."/>
            <person name="Morin E."/>
            <person name="Murat C."/>
            <person name="Sun H."/>
            <person name="Tunlid A."/>
            <person name="Henrissat B."/>
            <person name="Grigoriev I.V."/>
            <person name="Hibbett D.S."/>
            <person name="Martin F."/>
            <person name="Nordberg H.P."/>
            <person name="Cantor M.N."/>
            <person name="Hua S.X."/>
        </authorList>
    </citation>
    <scope>NUCLEOTIDE SEQUENCE [LARGE SCALE GENOMIC DNA]</scope>
    <source>
        <strain evidence="1 2">Ve08.2h10</strain>
    </source>
</reference>
<protein>
    <submittedName>
        <fullName evidence="1">Uncharacterized protein</fullName>
    </submittedName>
</protein>
<dbReference type="OrthoDB" id="2690697at2759"/>
<dbReference type="InParanoid" id="A0A0D0D1U8"/>